<evidence type="ECO:0000256" key="1">
    <source>
        <dbReference type="SAM" id="SignalP"/>
    </source>
</evidence>
<protein>
    <submittedName>
        <fullName evidence="2">Uncharacterized protein</fullName>
    </submittedName>
</protein>
<keyword evidence="1" id="KW-0732">Signal</keyword>
<evidence type="ECO:0000313" key="2">
    <source>
        <dbReference type="EMBL" id="MBO0904748.1"/>
    </source>
</evidence>
<name>A0ABS3J6Z8_9HYPH</name>
<accession>A0ABS3J6Z8</accession>
<dbReference type="RefSeq" id="WP_207351387.1">
    <property type="nucleotide sequence ID" value="NZ_JAFMPY010000014.1"/>
</dbReference>
<dbReference type="InterPro" id="IPR006311">
    <property type="entry name" value="TAT_signal"/>
</dbReference>
<feature type="chain" id="PRO_5045919605" evidence="1">
    <location>
        <begin position="29"/>
        <end position="114"/>
    </location>
</feature>
<organism evidence="2 3">
    <name type="scientific">Jiella sonneratiae</name>
    <dbReference type="NCBI Taxonomy" id="2816856"/>
    <lineage>
        <taxon>Bacteria</taxon>
        <taxon>Pseudomonadati</taxon>
        <taxon>Pseudomonadota</taxon>
        <taxon>Alphaproteobacteria</taxon>
        <taxon>Hyphomicrobiales</taxon>
        <taxon>Aurantimonadaceae</taxon>
        <taxon>Jiella</taxon>
    </lineage>
</organism>
<evidence type="ECO:0000313" key="3">
    <source>
        <dbReference type="Proteomes" id="UP000664288"/>
    </source>
</evidence>
<feature type="signal peptide" evidence="1">
    <location>
        <begin position="1"/>
        <end position="28"/>
    </location>
</feature>
<reference evidence="2 3" key="1">
    <citation type="submission" date="2021-03" db="EMBL/GenBank/DDBJ databases">
        <title>Whole genome sequence of Jiella sp. MQZ13P-4.</title>
        <authorList>
            <person name="Tuo L."/>
        </authorList>
    </citation>
    <scope>NUCLEOTIDE SEQUENCE [LARGE SCALE GENOMIC DNA]</scope>
    <source>
        <strain evidence="2 3">MQZ13P-4</strain>
    </source>
</reference>
<gene>
    <name evidence="2" type="ORF">J1C47_13965</name>
</gene>
<dbReference type="PROSITE" id="PS51318">
    <property type="entry name" value="TAT"/>
    <property type="match status" value="1"/>
</dbReference>
<dbReference type="Proteomes" id="UP000664288">
    <property type="component" value="Unassembled WGS sequence"/>
</dbReference>
<sequence>MPNTLNRRLAMAAAAAAAVVLFADGAAAKPARCFTTDDGYYSCNFQGTDAAGSFEISAPGKPTFSLLVDRPGFASAYADYGTGRNVALPGMYVRERDQPACWSNPETVTKICAW</sequence>
<dbReference type="EMBL" id="JAFMPY010000014">
    <property type="protein sequence ID" value="MBO0904748.1"/>
    <property type="molecule type" value="Genomic_DNA"/>
</dbReference>
<keyword evidence="3" id="KW-1185">Reference proteome</keyword>
<proteinExistence type="predicted"/>
<comment type="caution">
    <text evidence="2">The sequence shown here is derived from an EMBL/GenBank/DDBJ whole genome shotgun (WGS) entry which is preliminary data.</text>
</comment>